<sequence length="440" mass="48321">MFALFVPDIPVESCDGGANVHYTKDSNSVRFVEKSHGLPPTTTSTTSTAPVTTQPHTHQSMSTSGQVLRLRGGSGPWEGYVEVQGSTPGWGLVCDDIHGWNILEANVVCRQLGYDRGAEFSWQGRPTEEDTLRITVGAVMCSGDEATLAGCRLSHNVDNCLVARDAVGVRCYLNSASHCHTEEVNFDGKCYFLVNGEDGGFTHGEAIHHCQSHGGHLLDINSQAMRVMNRIISIGPRRSQLPMTLINTYLQTILLSIVGYGASAWAFRHKRKVIANFLRRLHITTLLIFTGAYRTMSTDSLCVALGICLLDLQIKKIGALYWLKKGDVGKTADGWGYLDSTASLMTEMKRAEYMAKNVKRKEQEAEVEKQDEDSETETSDWSPGEILGSIEDLECAWQRAQFTLIDVRLSVCSLGRREGGGSPNTASSEPRTLAKLNVDL</sequence>
<evidence type="ECO:0000256" key="2">
    <source>
        <dbReference type="ARBA" id="ARBA00022692"/>
    </source>
</evidence>
<dbReference type="InterPro" id="IPR016186">
    <property type="entry name" value="C-type_lectin-like/link_sf"/>
</dbReference>
<keyword evidence="3" id="KW-0732">Signal</keyword>
<evidence type="ECO:0000256" key="10">
    <source>
        <dbReference type="SAM" id="MobiDB-lite"/>
    </source>
</evidence>
<dbReference type="PANTHER" id="PTHR48071:SF18">
    <property type="entry name" value="DELETED IN MALIGNANT BRAIN TUMORS 1 PROTEIN-RELATED"/>
    <property type="match status" value="1"/>
</dbReference>
<protein>
    <recommendedName>
        <fullName evidence="12">SRCR domain-containing protein</fullName>
    </recommendedName>
</protein>
<dbReference type="PRINTS" id="PR00258">
    <property type="entry name" value="SPERACTRCPTR"/>
</dbReference>
<evidence type="ECO:0000256" key="11">
    <source>
        <dbReference type="SAM" id="Phobius"/>
    </source>
</evidence>
<evidence type="ECO:0000256" key="5">
    <source>
        <dbReference type="ARBA" id="ARBA00022989"/>
    </source>
</evidence>
<dbReference type="SUPFAM" id="SSF56436">
    <property type="entry name" value="C-type lectin-like"/>
    <property type="match status" value="1"/>
</dbReference>
<feature type="domain" description="SRCR" evidence="12">
    <location>
        <begin position="68"/>
        <end position="172"/>
    </location>
</feature>
<dbReference type="InterPro" id="IPR016187">
    <property type="entry name" value="CTDL_fold"/>
</dbReference>
<evidence type="ECO:0000256" key="4">
    <source>
        <dbReference type="ARBA" id="ARBA00022737"/>
    </source>
</evidence>
<keyword evidence="7 9" id="KW-1015">Disulfide bond</keyword>
<gene>
    <name evidence="13" type="ORF">TSIB3V08_LOCUS11727</name>
</gene>
<evidence type="ECO:0000256" key="9">
    <source>
        <dbReference type="PROSITE-ProRule" id="PRU00196"/>
    </source>
</evidence>
<feature type="transmembrane region" description="Helical" evidence="11">
    <location>
        <begin position="248"/>
        <end position="267"/>
    </location>
</feature>
<dbReference type="EMBL" id="OC010135">
    <property type="protein sequence ID" value="CAD7267722.1"/>
    <property type="molecule type" value="Genomic_DNA"/>
</dbReference>
<comment type="caution">
    <text evidence="9">Lacks conserved residue(s) required for the propagation of feature annotation.</text>
</comment>
<feature type="compositionally biased region" description="Acidic residues" evidence="10">
    <location>
        <begin position="369"/>
        <end position="378"/>
    </location>
</feature>
<reference evidence="13" key="1">
    <citation type="submission" date="2020-11" db="EMBL/GenBank/DDBJ databases">
        <authorList>
            <person name="Tran Van P."/>
        </authorList>
    </citation>
    <scope>NUCLEOTIDE SEQUENCE</scope>
</reference>
<accession>A0A7R9B781</accession>
<dbReference type="PROSITE" id="PS50287">
    <property type="entry name" value="SRCR_2"/>
    <property type="match status" value="1"/>
</dbReference>
<organism evidence="13">
    <name type="scientific">Timema shepardi</name>
    <name type="common">Walking stick</name>
    <dbReference type="NCBI Taxonomy" id="629360"/>
    <lineage>
        <taxon>Eukaryota</taxon>
        <taxon>Metazoa</taxon>
        <taxon>Ecdysozoa</taxon>
        <taxon>Arthropoda</taxon>
        <taxon>Hexapoda</taxon>
        <taxon>Insecta</taxon>
        <taxon>Pterygota</taxon>
        <taxon>Neoptera</taxon>
        <taxon>Polyneoptera</taxon>
        <taxon>Phasmatodea</taxon>
        <taxon>Timematodea</taxon>
        <taxon>Timematoidea</taxon>
        <taxon>Timematidae</taxon>
        <taxon>Timema</taxon>
    </lineage>
</organism>
<keyword evidence="5 11" id="KW-1133">Transmembrane helix</keyword>
<evidence type="ECO:0000256" key="8">
    <source>
        <dbReference type="ARBA" id="ARBA00023180"/>
    </source>
</evidence>
<keyword evidence="6 11" id="KW-0472">Membrane</keyword>
<dbReference type="Pfam" id="PF00530">
    <property type="entry name" value="SRCR"/>
    <property type="match status" value="1"/>
</dbReference>
<feature type="region of interest" description="Disordered" evidence="10">
    <location>
        <begin position="416"/>
        <end position="440"/>
    </location>
</feature>
<dbReference type="Gene3D" id="3.10.250.10">
    <property type="entry name" value="SRCR-like domain"/>
    <property type="match status" value="1"/>
</dbReference>
<proteinExistence type="predicted"/>
<dbReference type="AlphaFoldDB" id="A0A7R9B781"/>
<feature type="disulfide bond" evidence="9">
    <location>
        <begin position="141"/>
        <end position="151"/>
    </location>
</feature>
<dbReference type="SUPFAM" id="SSF56487">
    <property type="entry name" value="SRCR-like"/>
    <property type="match status" value="1"/>
</dbReference>
<evidence type="ECO:0000256" key="3">
    <source>
        <dbReference type="ARBA" id="ARBA00022729"/>
    </source>
</evidence>
<dbReference type="InterPro" id="IPR001190">
    <property type="entry name" value="SRCR"/>
</dbReference>
<feature type="compositionally biased region" description="Low complexity" evidence="10">
    <location>
        <begin position="39"/>
        <end position="57"/>
    </location>
</feature>
<comment type="subcellular location">
    <subcellularLocation>
        <location evidence="1">Membrane</location>
        <topology evidence="1">Single-pass membrane protein</topology>
    </subcellularLocation>
</comment>
<dbReference type="Gene3D" id="3.10.100.10">
    <property type="entry name" value="Mannose-Binding Protein A, subunit A"/>
    <property type="match status" value="1"/>
</dbReference>
<evidence type="ECO:0000256" key="1">
    <source>
        <dbReference type="ARBA" id="ARBA00004167"/>
    </source>
</evidence>
<evidence type="ECO:0000256" key="7">
    <source>
        <dbReference type="ARBA" id="ARBA00023157"/>
    </source>
</evidence>
<name>A0A7R9B781_TIMSH</name>
<keyword evidence="4" id="KW-0677">Repeat</keyword>
<feature type="region of interest" description="Disordered" evidence="10">
    <location>
        <begin position="362"/>
        <end position="385"/>
    </location>
</feature>
<feature type="region of interest" description="Disordered" evidence="10">
    <location>
        <begin position="33"/>
        <end position="65"/>
    </location>
</feature>
<evidence type="ECO:0000256" key="6">
    <source>
        <dbReference type="ARBA" id="ARBA00023136"/>
    </source>
</evidence>
<dbReference type="InterPro" id="IPR036772">
    <property type="entry name" value="SRCR-like_dom_sf"/>
</dbReference>
<dbReference type="CDD" id="cd00037">
    <property type="entry name" value="CLECT"/>
    <property type="match status" value="1"/>
</dbReference>
<evidence type="ECO:0000259" key="12">
    <source>
        <dbReference type="PROSITE" id="PS50287"/>
    </source>
</evidence>
<dbReference type="SMART" id="SM00202">
    <property type="entry name" value="SR"/>
    <property type="match status" value="1"/>
</dbReference>
<keyword evidence="8" id="KW-0325">Glycoprotein</keyword>
<keyword evidence="2 11" id="KW-0812">Transmembrane</keyword>
<dbReference type="FunFam" id="3.10.250.10:FF:000016">
    <property type="entry name" value="Scavenger receptor cysteine-rich protein type 12"/>
    <property type="match status" value="1"/>
</dbReference>
<dbReference type="PANTHER" id="PTHR48071">
    <property type="entry name" value="SRCR DOMAIN-CONTAINING PROTEIN"/>
    <property type="match status" value="1"/>
</dbReference>
<evidence type="ECO:0000313" key="13">
    <source>
        <dbReference type="EMBL" id="CAD7267722.1"/>
    </source>
</evidence>
<dbReference type="GO" id="GO:0016020">
    <property type="term" value="C:membrane"/>
    <property type="evidence" value="ECO:0007669"/>
    <property type="project" value="UniProtKB-SubCell"/>
</dbReference>